<organism evidence="1 2">
    <name type="scientific">Romanomermis culicivorax</name>
    <name type="common">Nematode worm</name>
    <dbReference type="NCBI Taxonomy" id="13658"/>
    <lineage>
        <taxon>Eukaryota</taxon>
        <taxon>Metazoa</taxon>
        <taxon>Ecdysozoa</taxon>
        <taxon>Nematoda</taxon>
        <taxon>Enoplea</taxon>
        <taxon>Dorylaimia</taxon>
        <taxon>Mermithida</taxon>
        <taxon>Mermithoidea</taxon>
        <taxon>Mermithidae</taxon>
        <taxon>Romanomermis</taxon>
    </lineage>
</organism>
<dbReference type="PROSITE" id="PS51257">
    <property type="entry name" value="PROKAR_LIPOPROTEIN"/>
    <property type="match status" value="1"/>
</dbReference>
<reference evidence="2" key="1">
    <citation type="submission" date="2022-11" db="UniProtKB">
        <authorList>
            <consortium name="WormBaseParasite"/>
        </authorList>
    </citation>
    <scope>IDENTIFICATION</scope>
</reference>
<dbReference type="AlphaFoldDB" id="A0A915K950"/>
<protein>
    <submittedName>
        <fullName evidence="2">Uncharacterized protein</fullName>
    </submittedName>
</protein>
<evidence type="ECO:0000313" key="2">
    <source>
        <dbReference type="WBParaSite" id="nRc.2.0.1.t35268-RA"/>
    </source>
</evidence>
<sequence length="101" mass="11253">MIKSAQLIVPNSFLVTVGCLAHTSKQQTRMSMPFDIGKNPILQLDLLINSRKLHILDLQNCIGEGLCKTEIENLPRIVKPNITNKDEVCSMAKCTNSCIAW</sequence>
<proteinExistence type="predicted"/>
<name>A0A915K950_ROMCU</name>
<keyword evidence="1" id="KW-1185">Reference proteome</keyword>
<accession>A0A915K950</accession>
<dbReference type="Proteomes" id="UP000887565">
    <property type="component" value="Unplaced"/>
</dbReference>
<dbReference type="WBParaSite" id="nRc.2.0.1.t35268-RA">
    <property type="protein sequence ID" value="nRc.2.0.1.t35268-RA"/>
    <property type="gene ID" value="nRc.2.0.1.g35268"/>
</dbReference>
<evidence type="ECO:0000313" key="1">
    <source>
        <dbReference type="Proteomes" id="UP000887565"/>
    </source>
</evidence>